<dbReference type="AlphaFoldDB" id="A0AAD1WRG6"/>
<sequence length="234" mass="27015">MGGVKKIQPVSLFLLFLNLGTCLSCKPKYWSLTSHYDNHINNLENNFALDYPTYTVPNLLKDSWCSKIWIFHFSHKELSRIKEVSGENLKKDISLVLKELEFLNDCSFNISEDCLEQRSTNMSEFLDAMRSINIKELTDKRDYSNCTEILCDKVQDEPNGFADPGKQEGQQTDVCWPWIAFCIVLFFIIIVIIIIIIYIACQRQGNSVRRQDDLSIMEMSPFTPSNNSNEIDTT</sequence>
<dbReference type="GO" id="GO:0009986">
    <property type="term" value="C:cell surface"/>
    <property type="evidence" value="ECO:0007669"/>
    <property type="project" value="TreeGrafter"/>
</dbReference>
<dbReference type="PANTHER" id="PTHR11032:SF1">
    <property type="entry name" value="FMS-RELATED TYROSINE KINASE 3 LIGAND"/>
    <property type="match status" value="1"/>
</dbReference>
<keyword evidence="2" id="KW-0732">Signal</keyword>
<dbReference type="EMBL" id="OW240921">
    <property type="protein sequence ID" value="CAH2319098.1"/>
    <property type="molecule type" value="Genomic_DNA"/>
</dbReference>
<name>A0AAD1WRG6_PELCU</name>
<keyword evidence="1" id="KW-1133">Transmembrane helix</keyword>
<dbReference type="SUPFAM" id="SSF47266">
    <property type="entry name" value="4-helical cytokines"/>
    <property type="match status" value="1"/>
</dbReference>
<dbReference type="GO" id="GO:0016301">
    <property type="term" value="F:kinase activity"/>
    <property type="evidence" value="ECO:0007669"/>
    <property type="project" value="UniProtKB-KW"/>
</dbReference>
<evidence type="ECO:0000256" key="1">
    <source>
        <dbReference type="SAM" id="Phobius"/>
    </source>
</evidence>
<reference evidence="3" key="1">
    <citation type="submission" date="2022-03" db="EMBL/GenBank/DDBJ databases">
        <authorList>
            <person name="Alioto T."/>
            <person name="Alioto T."/>
            <person name="Gomez Garrido J."/>
        </authorList>
    </citation>
    <scope>NUCLEOTIDE SEQUENCE</scope>
</reference>
<dbReference type="GO" id="GO:0008284">
    <property type="term" value="P:positive regulation of cell population proliferation"/>
    <property type="evidence" value="ECO:0007669"/>
    <property type="project" value="TreeGrafter"/>
</dbReference>
<keyword evidence="4" id="KW-1185">Reference proteome</keyword>
<proteinExistence type="predicted"/>
<keyword evidence="3" id="KW-0808">Transferase</keyword>
<gene>
    <name evidence="3" type="ORF">PECUL_23A027070</name>
</gene>
<accession>A0AAD1WRG6</accession>
<dbReference type="InterPro" id="IPR009079">
    <property type="entry name" value="4_helix_cytokine-like_core"/>
</dbReference>
<dbReference type="GO" id="GO:0005125">
    <property type="term" value="F:cytokine activity"/>
    <property type="evidence" value="ECO:0007669"/>
    <property type="project" value="InterPro"/>
</dbReference>
<dbReference type="InterPro" id="IPR004213">
    <property type="entry name" value="Flt3_lig"/>
</dbReference>
<dbReference type="GO" id="GO:0005615">
    <property type="term" value="C:extracellular space"/>
    <property type="evidence" value="ECO:0007669"/>
    <property type="project" value="TreeGrafter"/>
</dbReference>
<dbReference type="GO" id="GO:0016020">
    <property type="term" value="C:membrane"/>
    <property type="evidence" value="ECO:0007669"/>
    <property type="project" value="InterPro"/>
</dbReference>
<feature type="signal peptide" evidence="2">
    <location>
        <begin position="1"/>
        <end position="24"/>
    </location>
</feature>
<protein>
    <submittedName>
        <fullName evidence="3">Fms-related tyrosine kinase 3 ligand isoform X2</fullName>
    </submittedName>
</protein>
<keyword evidence="1" id="KW-0812">Transmembrane</keyword>
<evidence type="ECO:0000313" key="3">
    <source>
        <dbReference type="EMBL" id="CAH2319098.1"/>
    </source>
</evidence>
<dbReference type="Proteomes" id="UP001295444">
    <property type="component" value="Chromosome 10"/>
</dbReference>
<keyword evidence="1" id="KW-0472">Membrane</keyword>
<evidence type="ECO:0000256" key="2">
    <source>
        <dbReference type="SAM" id="SignalP"/>
    </source>
</evidence>
<dbReference type="Gene3D" id="1.20.1250.10">
    <property type="match status" value="1"/>
</dbReference>
<feature type="chain" id="PRO_5042084101" evidence="2">
    <location>
        <begin position="25"/>
        <end position="234"/>
    </location>
</feature>
<organism evidence="3 4">
    <name type="scientific">Pelobates cultripes</name>
    <name type="common">Western spadefoot toad</name>
    <dbReference type="NCBI Taxonomy" id="61616"/>
    <lineage>
        <taxon>Eukaryota</taxon>
        <taxon>Metazoa</taxon>
        <taxon>Chordata</taxon>
        <taxon>Craniata</taxon>
        <taxon>Vertebrata</taxon>
        <taxon>Euteleostomi</taxon>
        <taxon>Amphibia</taxon>
        <taxon>Batrachia</taxon>
        <taxon>Anura</taxon>
        <taxon>Pelobatoidea</taxon>
        <taxon>Pelobatidae</taxon>
        <taxon>Pelobates</taxon>
    </lineage>
</organism>
<dbReference type="PANTHER" id="PTHR11032">
    <property type="entry name" value="SL CYTOKINE"/>
    <property type="match status" value="1"/>
</dbReference>
<keyword evidence="3" id="KW-0418">Kinase</keyword>
<evidence type="ECO:0000313" key="4">
    <source>
        <dbReference type="Proteomes" id="UP001295444"/>
    </source>
</evidence>
<feature type="transmembrane region" description="Helical" evidence="1">
    <location>
        <begin position="176"/>
        <end position="201"/>
    </location>
</feature>
<dbReference type="Pfam" id="PF02947">
    <property type="entry name" value="Flt3_lig"/>
    <property type="match status" value="1"/>
</dbReference>
<dbReference type="GO" id="GO:0030971">
    <property type="term" value="F:receptor tyrosine kinase binding"/>
    <property type="evidence" value="ECO:0007669"/>
    <property type="project" value="TreeGrafter"/>
</dbReference>